<organism evidence="7 8">
    <name type="scientific">Thiomicrorhabdus xiamenensis</name>
    <dbReference type="NCBI Taxonomy" id="2739063"/>
    <lineage>
        <taxon>Bacteria</taxon>
        <taxon>Pseudomonadati</taxon>
        <taxon>Pseudomonadota</taxon>
        <taxon>Gammaproteobacteria</taxon>
        <taxon>Thiotrichales</taxon>
        <taxon>Piscirickettsiaceae</taxon>
        <taxon>Thiomicrorhabdus</taxon>
    </lineage>
</organism>
<accession>A0A7D4NMP0</accession>
<keyword evidence="8" id="KW-1185">Reference proteome</keyword>
<dbReference type="KEGG" id="txa:HQN79_11830"/>
<evidence type="ECO:0000256" key="5">
    <source>
        <dbReference type="ARBA" id="ARBA00023136"/>
    </source>
</evidence>
<feature type="transmembrane region" description="Helical" evidence="6">
    <location>
        <begin position="66"/>
        <end position="89"/>
    </location>
</feature>
<dbReference type="Pfam" id="PF03899">
    <property type="entry name" value="ATP-synt_I"/>
    <property type="match status" value="1"/>
</dbReference>
<evidence type="ECO:0000256" key="6">
    <source>
        <dbReference type="SAM" id="Phobius"/>
    </source>
</evidence>
<evidence type="ECO:0000256" key="2">
    <source>
        <dbReference type="ARBA" id="ARBA00022475"/>
    </source>
</evidence>
<dbReference type="AlphaFoldDB" id="A0A7D4NMP0"/>
<evidence type="ECO:0000313" key="7">
    <source>
        <dbReference type="EMBL" id="QKI90214.1"/>
    </source>
</evidence>
<evidence type="ECO:0000256" key="4">
    <source>
        <dbReference type="ARBA" id="ARBA00022989"/>
    </source>
</evidence>
<keyword evidence="5 6" id="KW-0472">Membrane</keyword>
<evidence type="ECO:0000256" key="1">
    <source>
        <dbReference type="ARBA" id="ARBA00004651"/>
    </source>
</evidence>
<feature type="transmembrane region" description="Helical" evidence="6">
    <location>
        <begin position="7"/>
        <end position="25"/>
    </location>
</feature>
<dbReference type="GO" id="GO:0005886">
    <property type="term" value="C:plasma membrane"/>
    <property type="evidence" value="ECO:0007669"/>
    <property type="project" value="UniProtKB-SubCell"/>
</dbReference>
<feature type="transmembrane region" description="Helical" evidence="6">
    <location>
        <begin position="95"/>
        <end position="113"/>
    </location>
</feature>
<keyword evidence="3 6" id="KW-0812">Transmembrane</keyword>
<reference evidence="7 8" key="1">
    <citation type="submission" date="2020-05" db="EMBL/GenBank/DDBJ databases">
        <title>Thiomicrorhabdus sediminis sp.nov. and Thiomicrorhabdus xiamenensis sp.nov., novel sulfur-oxidizing bacteria isolated from coastal sediment.</title>
        <authorList>
            <person name="Liu X."/>
        </authorList>
    </citation>
    <scope>NUCLEOTIDE SEQUENCE [LARGE SCALE GENOMIC DNA]</scope>
    <source>
        <strain evidence="7 8">G2</strain>
    </source>
</reference>
<keyword evidence="4 6" id="KW-1133">Transmembrane helix</keyword>
<evidence type="ECO:0000256" key="3">
    <source>
        <dbReference type="ARBA" id="ARBA00022692"/>
    </source>
</evidence>
<dbReference type="Proteomes" id="UP000504724">
    <property type="component" value="Chromosome"/>
</dbReference>
<comment type="subcellular location">
    <subcellularLocation>
        <location evidence="1">Cell membrane</location>
        <topology evidence="1">Multi-pass membrane protein</topology>
    </subcellularLocation>
</comment>
<name>A0A7D4NMP0_9GAMM</name>
<protein>
    <submittedName>
        <fullName evidence="7">ATP synthase subunit I</fullName>
    </submittedName>
</protein>
<feature type="transmembrane region" description="Helical" evidence="6">
    <location>
        <begin position="31"/>
        <end position="50"/>
    </location>
</feature>
<proteinExistence type="predicted"/>
<keyword evidence="2" id="KW-1003">Cell membrane</keyword>
<dbReference type="RefSeq" id="WP_173286804.1">
    <property type="nucleotide sequence ID" value="NZ_CP054020.1"/>
</dbReference>
<gene>
    <name evidence="7" type="ORF">HQN79_11830</name>
</gene>
<dbReference type="InterPro" id="IPR005598">
    <property type="entry name" value="ATP_synth_I"/>
</dbReference>
<evidence type="ECO:0000313" key="8">
    <source>
        <dbReference type="Proteomes" id="UP000504724"/>
    </source>
</evidence>
<dbReference type="EMBL" id="CP054020">
    <property type="protein sequence ID" value="QKI90214.1"/>
    <property type="molecule type" value="Genomic_DNA"/>
</dbReference>
<sequence>MIRNVDTAYKVQGIIGIAVVVFYATQGHVAGAAYGFVIGLLNIFMLQFTFQKANKRAAEDPKAGMLVLYLSAVIRFILLAVFFVLGLSILDQSEAFPVIITFVLMQIGQLFNLKGKRRLTD</sequence>